<protein>
    <submittedName>
        <fullName evidence="1">Uncharacterized protein</fullName>
    </submittedName>
</protein>
<comment type="caution">
    <text evidence="1">The sequence shown here is derived from an EMBL/GenBank/DDBJ whole genome shotgun (WGS) entry which is preliminary data.</text>
</comment>
<gene>
    <name evidence="1" type="ORF">C7430_1114</name>
</gene>
<evidence type="ECO:0000313" key="1">
    <source>
        <dbReference type="EMBL" id="PWJ76391.1"/>
    </source>
</evidence>
<evidence type="ECO:0000313" key="2">
    <source>
        <dbReference type="Proteomes" id="UP000245996"/>
    </source>
</evidence>
<name>A0ABD6XNL8_ENTAG</name>
<dbReference type="RefSeq" id="WP_109653496.1">
    <property type="nucleotide sequence ID" value="NZ_CP134724.1"/>
</dbReference>
<dbReference type="Proteomes" id="UP000245996">
    <property type="component" value="Unassembled WGS sequence"/>
</dbReference>
<proteinExistence type="predicted"/>
<organism evidence="1 2">
    <name type="scientific">Enterobacter agglomerans</name>
    <name type="common">Erwinia herbicola</name>
    <name type="synonym">Pantoea agglomerans</name>
    <dbReference type="NCBI Taxonomy" id="549"/>
    <lineage>
        <taxon>Bacteria</taxon>
        <taxon>Pseudomonadati</taxon>
        <taxon>Pseudomonadota</taxon>
        <taxon>Gammaproteobacteria</taxon>
        <taxon>Enterobacterales</taxon>
        <taxon>Erwiniaceae</taxon>
        <taxon>Pantoea</taxon>
        <taxon>Pantoea agglomerans group</taxon>
    </lineage>
</organism>
<reference evidence="1 2" key="1">
    <citation type="submission" date="2018-05" db="EMBL/GenBank/DDBJ databases">
        <title>Genomic Encyclopedia of Type Strains, Phase IV (KMG-V): Genome sequencing to study the core and pangenomes of soil and plant-associated prokaryotes.</title>
        <authorList>
            <person name="Whitman W."/>
        </authorList>
    </citation>
    <scope>NUCLEOTIDE SEQUENCE [LARGE SCALE GENOMIC DNA]</scope>
    <source>
        <strain evidence="1 2">PNG 92-11</strain>
    </source>
</reference>
<accession>A0ABD6XNL8</accession>
<dbReference type="EMBL" id="QGHE01000011">
    <property type="protein sequence ID" value="PWJ76391.1"/>
    <property type="molecule type" value="Genomic_DNA"/>
</dbReference>
<sequence length="82" mass="10232">MNLDSYNEVLDYLNEYFTLRVKDEIYLRELRELIEGSRRQKTVNIRPMQILFLEYVKKYNDYNVATMEEEKNLWRDLLDCWQ</sequence>
<dbReference type="AlphaFoldDB" id="A0ABD6XNL8"/>